<feature type="region of interest" description="Disordered" evidence="1">
    <location>
        <begin position="463"/>
        <end position="498"/>
    </location>
</feature>
<gene>
    <name evidence="2" type="ORF">BQ2448_3000</name>
</gene>
<evidence type="ECO:0000313" key="3">
    <source>
        <dbReference type="Proteomes" id="UP000198372"/>
    </source>
</evidence>
<dbReference type="AlphaFoldDB" id="A0A238FC41"/>
<dbReference type="EMBL" id="FMSP01000007">
    <property type="protein sequence ID" value="SCV71412.1"/>
    <property type="molecule type" value="Genomic_DNA"/>
</dbReference>
<dbReference type="Proteomes" id="UP000198372">
    <property type="component" value="Unassembled WGS sequence"/>
</dbReference>
<accession>A0A238FC41</accession>
<dbReference type="SUPFAM" id="SSF56112">
    <property type="entry name" value="Protein kinase-like (PK-like)"/>
    <property type="match status" value="1"/>
</dbReference>
<protein>
    <submittedName>
        <fullName evidence="2">BQ2448_3000 protein</fullName>
    </submittedName>
</protein>
<dbReference type="OrthoDB" id="2539504at2759"/>
<dbReference type="InterPro" id="IPR011009">
    <property type="entry name" value="Kinase-like_dom_sf"/>
</dbReference>
<dbReference type="Gene3D" id="1.10.510.10">
    <property type="entry name" value="Transferase(Phosphotransferase) domain 1"/>
    <property type="match status" value="1"/>
</dbReference>
<evidence type="ECO:0000256" key="1">
    <source>
        <dbReference type="SAM" id="MobiDB-lite"/>
    </source>
</evidence>
<sequence length="660" mass="72953">MSASSSSETADSTSARPSSRSSKRAAVNPVIEALKDGTSHAADNAMLNEVIVPRLVICSASDLIEPVFKMDCSRFDEMSQRARKSGKKVMCGQSEDAQEQLREQFKKVHDWHRAATGASTGDSTWIQGVARHVSTHNGGPDRHRSANLGGMKPERRPNFAGIHVPQAQTESTRQPRFKLLVAAAEGPARLYVHGNVETSTGKERRTSKDAKEVTQFLACDDVDSILKEFPWNRVTVQFAVSPSARTGEQWYAPELVKVVLDLVEHVLSRPTRLFAPGLAVIDDAAYLVVLDHETCRVATISDCWGQGFGELAAYKPTRGHTAVVLLTSVFGSLAGRTVKFEDEEPIELVSCATVDGGRPLSERCTTVFRLTRPSLSFSPTTSAPWSWSPSFVLKMQLVSPSFVRAESEVLRKINDAYDKGALLPAVFDHLAALEVAVSLSRPISSWPSMLTCNYQQHRLLQMAPQSTKSPEPRRWSAHARASHSAHPTPLPQPLVQRDPSQQKLPRAQIFQVFDQLLKVLTTLHGLAFYHRDLSFGNILHFEGHLVLIDWDGGVAAGPGASVAIAAEEHGRLRVTKRSAPRQALQWNLMGSCGQDVPQYKLAHVFELTAYCLLQVLAYRIRPEDRACNFFVLQSHRPSPGRPKWRRRRPSSIECVGQECA</sequence>
<name>A0A238FC41_9BASI</name>
<organism evidence="2 3">
    <name type="scientific">Microbotryum intermedium</name>
    <dbReference type="NCBI Taxonomy" id="269621"/>
    <lineage>
        <taxon>Eukaryota</taxon>
        <taxon>Fungi</taxon>
        <taxon>Dikarya</taxon>
        <taxon>Basidiomycota</taxon>
        <taxon>Pucciniomycotina</taxon>
        <taxon>Microbotryomycetes</taxon>
        <taxon>Microbotryales</taxon>
        <taxon>Microbotryaceae</taxon>
        <taxon>Microbotryum</taxon>
    </lineage>
</organism>
<evidence type="ECO:0000313" key="2">
    <source>
        <dbReference type="EMBL" id="SCV71412.1"/>
    </source>
</evidence>
<keyword evidence="3" id="KW-1185">Reference proteome</keyword>
<feature type="region of interest" description="Disordered" evidence="1">
    <location>
        <begin position="1"/>
        <end position="26"/>
    </location>
</feature>
<reference evidence="3" key="1">
    <citation type="submission" date="2016-09" db="EMBL/GenBank/DDBJ databases">
        <authorList>
            <person name="Jeantristanb JTB J.-T."/>
            <person name="Ricardo R."/>
        </authorList>
    </citation>
    <scope>NUCLEOTIDE SEQUENCE [LARGE SCALE GENOMIC DNA]</scope>
</reference>
<proteinExistence type="predicted"/>